<feature type="transmembrane region" description="Helical" evidence="1">
    <location>
        <begin position="245"/>
        <end position="264"/>
    </location>
</feature>
<sequence>LYIAWADSDEQTQRGYVAIGEADGYGGPLRAAVGVDLNGNVISVAIVDNKETRSWYDRVMSRGFLDFFPGKSYDEPFQLGVDIDSVSGATNTSRAIAESVLAGSQIVASELGFPVEEAAPPKIQFGIPEITLLALFAVGYIGHQRKFKYKKHTRWATMLVGLVVLGFIYNSPLTLSYIVKLTLGYWPQWQTNLYWYFLIGGILFVFTVDNKNPYCEWFCPFGAAQECLAVIGVAKVRSPGRYRRVLAWVQRIVTLTAVLLGVFFRSPGLSSYEIFGTLFSLVGT</sequence>
<feature type="non-terminal residue" evidence="3">
    <location>
        <position position="1"/>
    </location>
</feature>
<feature type="non-terminal residue" evidence="3">
    <location>
        <position position="284"/>
    </location>
</feature>
<dbReference type="Pfam" id="PF12801">
    <property type="entry name" value="Fer4_5"/>
    <property type="match status" value="1"/>
</dbReference>
<keyword evidence="1" id="KW-0472">Membrane</keyword>
<gene>
    <name evidence="3" type="ORF">S01H1_25697</name>
</gene>
<feature type="transmembrane region" description="Helical" evidence="1">
    <location>
        <begin position="155"/>
        <end position="173"/>
    </location>
</feature>
<keyword evidence="1" id="KW-0812">Transmembrane</keyword>
<dbReference type="SMART" id="SM00900">
    <property type="entry name" value="FMN_bind"/>
    <property type="match status" value="1"/>
</dbReference>
<keyword evidence="1" id="KW-1133">Transmembrane helix</keyword>
<dbReference type="InterPro" id="IPR007329">
    <property type="entry name" value="FMN-bd"/>
</dbReference>
<reference evidence="3" key="1">
    <citation type="journal article" date="2014" name="Front. Microbiol.">
        <title>High frequency of phylogenetically diverse reductive dehalogenase-homologous genes in deep subseafloor sedimentary metagenomes.</title>
        <authorList>
            <person name="Kawai M."/>
            <person name="Futagami T."/>
            <person name="Toyoda A."/>
            <person name="Takaki Y."/>
            <person name="Nishi S."/>
            <person name="Hori S."/>
            <person name="Arai W."/>
            <person name="Tsubouchi T."/>
            <person name="Morono Y."/>
            <person name="Uchiyama I."/>
            <person name="Ito T."/>
            <person name="Fujiyama A."/>
            <person name="Inagaki F."/>
            <person name="Takami H."/>
        </authorList>
    </citation>
    <scope>NUCLEOTIDE SEQUENCE</scope>
    <source>
        <strain evidence="3">Expedition CK06-06</strain>
    </source>
</reference>
<feature type="domain" description="FMN-binding" evidence="2">
    <location>
        <begin position="24"/>
        <end position="107"/>
    </location>
</feature>
<dbReference type="EMBL" id="BARS01015540">
    <property type="protein sequence ID" value="GAF91603.1"/>
    <property type="molecule type" value="Genomic_DNA"/>
</dbReference>
<accession>X0TDK5</accession>
<evidence type="ECO:0000313" key="3">
    <source>
        <dbReference type="EMBL" id="GAF91603.1"/>
    </source>
</evidence>
<evidence type="ECO:0000256" key="1">
    <source>
        <dbReference type="SAM" id="Phobius"/>
    </source>
</evidence>
<dbReference type="Pfam" id="PF04205">
    <property type="entry name" value="FMN_bind"/>
    <property type="match status" value="1"/>
</dbReference>
<organism evidence="3">
    <name type="scientific">marine sediment metagenome</name>
    <dbReference type="NCBI Taxonomy" id="412755"/>
    <lineage>
        <taxon>unclassified sequences</taxon>
        <taxon>metagenomes</taxon>
        <taxon>ecological metagenomes</taxon>
    </lineage>
</organism>
<dbReference type="AlphaFoldDB" id="X0TDK5"/>
<dbReference type="GO" id="GO:0016020">
    <property type="term" value="C:membrane"/>
    <property type="evidence" value="ECO:0007669"/>
    <property type="project" value="InterPro"/>
</dbReference>
<dbReference type="GO" id="GO:0010181">
    <property type="term" value="F:FMN binding"/>
    <property type="evidence" value="ECO:0007669"/>
    <property type="project" value="InterPro"/>
</dbReference>
<feature type="transmembrane region" description="Helical" evidence="1">
    <location>
        <begin position="125"/>
        <end position="143"/>
    </location>
</feature>
<proteinExistence type="predicted"/>
<evidence type="ECO:0000259" key="2">
    <source>
        <dbReference type="SMART" id="SM00900"/>
    </source>
</evidence>
<dbReference type="InterPro" id="IPR017896">
    <property type="entry name" value="4Fe4S_Fe-S-bd"/>
</dbReference>
<comment type="caution">
    <text evidence="3">The sequence shown here is derived from an EMBL/GenBank/DDBJ whole genome shotgun (WGS) entry which is preliminary data.</text>
</comment>
<protein>
    <recommendedName>
        <fullName evidence="2">FMN-binding domain-containing protein</fullName>
    </recommendedName>
</protein>
<feature type="transmembrane region" description="Helical" evidence="1">
    <location>
        <begin position="193"/>
        <end position="208"/>
    </location>
</feature>
<name>X0TDK5_9ZZZZ</name>